<feature type="domain" description="Retroviral polymerase SH3-like" evidence="2">
    <location>
        <begin position="44"/>
        <end position="104"/>
    </location>
</feature>
<dbReference type="PANTHER" id="PTHR42648:SF27">
    <property type="entry name" value="RNA-DIRECTED DNA POLYMERASE"/>
    <property type="match status" value="1"/>
</dbReference>
<proteinExistence type="predicted"/>
<feature type="region of interest" description="Disordered" evidence="1">
    <location>
        <begin position="124"/>
        <end position="166"/>
    </location>
</feature>
<organism evidence="3 4">
    <name type="scientific">Cephalotus follicularis</name>
    <name type="common">Albany pitcher plant</name>
    <dbReference type="NCBI Taxonomy" id="3775"/>
    <lineage>
        <taxon>Eukaryota</taxon>
        <taxon>Viridiplantae</taxon>
        <taxon>Streptophyta</taxon>
        <taxon>Embryophyta</taxon>
        <taxon>Tracheophyta</taxon>
        <taxon>Spermatophyta</taxon>
        <taxon>Magnoliopsida</taxon>
        <taxon>eudicotyledons</taxon>
        <taxon>Gunneridae</taxon>
        <taxon>Pentapetalae</taxon>
        <taxon>rosids</taxon>
        <taxon>fabids</taxon>
        <taxon>Oxalidales</taxon>
        <taxon>Cephalotaceae</taxon>
        <taxon>Cephalotus</taxon>
    </lineage>
</organism>
<gene>
    <name evidence="3" type="ORF">CFOL_v3_16830</name>
</gene>
<keyword evidence="4" id="KW-1185">Reference proteome</keyword>
<dbReference type="InParanoid" id="A0A1Q3BZ95"/>
<sequence length="231" mass="25880">DTLLTAAYILNRVSSQSISSTPYELWNNQKPNLNHLRPWGAAGYVQSTSHRFGKLGPRARKHIFIRYSDSSKGYVMYGEHPDGGGMTEVESHDVIFLEDEYPSLGETSKNLDLFESEDSGSILPSLGEGGKNIPYPIVNDNRSDPQSSGSIPDNKSVSPQNIQNSQVRKSKRGTFLVVILRLRGIKFSCVLYPVRMILLLSRKHFLHLLVISGKQLCKKSLILWPRTMFGS</sequence>
<dbReference type="Proteomes" id="UP000187406">
    <property type="component" value="Unassembled WGS sequence"/>
</dbReference>
<feature type="compositionally biased region" description="Polar residues" evidence="1">
    <location>
        <begin position="144"/>
        <end position="166"/>
    </location>
</feature>
<comment type="caution">
    <text evidence="3">The sequence shown here is derived from an EMBL/GenBank/DDBJ whole genome shotgun (WGS) entry which is preliminary data.</text>
</comment>
<reference evidence="4" key="1">
    <citation type="submission" date="2016-04" db="EMBL/GenBank/DDBJ databases">
        <title>Cephalotus genome sequencing.</title>
        <authorList>
            <person name="Fukushima K."/>
            <person name="Hasebe M."/>
            <person name="Fang X."/>
        </authorList>
    </citation>
    <scope>NUCLEOTIDE SEQUENCE [LARGE SCALE GENOMIC DNA]</scope>
    <source>
        <strain evidence="4">cv. St1</strain>
    </source>
</reference>
<dbReference type="InterPro" id="IPR039537">
    <property type="entry name" value="Retrotran_Ty1/copia-like"/>
</dbReference>
<evidence type="ECO:0000313" key="3">
    <source>
        <dbReference type="EMBL" id="GAV73344.1"/>
    </source>
</evidence>
<evidence type="ECO:0000256" key="1">
    <source>
        <dbReference type="SAM" id="MobiDB-lite"/>
    </source>
</evidence>
<dbReference type="PANTHER" id="PTHR42648">
    <property type="entry name" value="TRANSPOSASE, PUTATIVE-RELATED"/>
    <property type="match status" value="1"/>
</dbReference>
<dbReference type="STRING" id="3775.A0A1Q3BZ95"/>
<accession>A0A1Q3BZ95</accession>
<evidence type="ECO:0000259" key="2">
    <source>
        <dbReference type="Pfam" id="PF25597"/>
    </source>
</evidence>
<dbReference type="AlphaFoldDB" id="A0A1Q3BZ95"/>
<dbReference type="InterPro" id="IPR057670">
    <property type="entry name" value="SH3_retrovirus"/>
</dbReference>
<dbReference type="EMBL" id="BDDD01001099">
    <property type="protein sequence ID" value="GAV73344.1"/>
    <property type="molecule type" value="Genomic_DNA"/>
</dbReference>
<feature type="non-terminal residue" evidence="3">
    <location>
        <position position="1"/>
    </location>
</feature>
<dbReference type="Pfam" id="PF25597">
    <property type="entry name" value="SH3_retrovirus"/>
    <property type="match status" value="1"/>
</dbReference>
<dbReference type="OrthoDB" id="1935113at2759"/>
<evidence type="ECO:0000313" key="4">
    <source>
        <dbReference type="Proteomes" id="UP000187406"/>
    </source>
</evidence>
<protein>
    <recommendedName>
        <fullName evidence="2">Retroviral polymerase SH3-like domain-containing protein</fullName>
    </recommendedName>
</protein>
<name>A0A1Q3BZ95_CEPFO</name>